<proteinExistence type="predicted"/>
<dbReference type="InterPro" id="IPR011042">
    <property type="entry name" value="6-blade_b-propeller_TolB-like"/>
</dbReference>
<evidence type="ECO:0000256" key="3">
    <source>
        <dbReference type="ARBA" id="ARBA00023180"/>
    </source>
</evidence>
<accession>A0A381NV46</accession>
<sequence length="324" mass="35012">MPNSGKIGLVILLLSTVAISTSCGEDQIQEVSYSLVEGWAELPEGVEAWGQTIGVEIDTEGNLLVFQRCFASNCIGRDEVPAFLKYNSDGKLVDSWGEGMFVWPHGFFLDSDGNIWTTDARGREGKGQQVLKFSPDGRVLMALGTPGVAGDGPNTLSGPTDVAVAPTGEIFVADGHGNNRIVKYSSDGEFLMEWGQEGTGPGEFNEPHCLAFDSKGRLFVGDRVNERIQVFDQDGRYLAEWPNIMASGIHITQDDVVYVADYQLREGIVIANATDFSEVGFISEALPEGVTVDVEGNVYAGEVLPRNLKKFAKSLGPPTTVPQE</sequence>
<dbReference type="EMBL" id="UINC01000599">
    <property type="protein sequence ID" value="SUZ58129.1"/>
    <property type="molecule type" value="Genomic_DNA"/>
</dbReference>
<evidence type="ECO:0000256" key="2">
    <source>
        <dbReference type="ARBA" id="ARBA00022737"/>
    </source>
</evidence>
<reference evidence="4" key="1">
    <citation type="submission" date="2018-05" db="EMBL/GenBank/DDBJ databases">
        <authorList>
            <person name="Lanie J.A."/>
            <person name="Ng W.-L."/>
            <person name="Kazmierczak K.M."/>
            <person name="Andrzejewski T.M."/>
            <person name="Davidsen T.M."/>
            <person name="Wayne K.J."/>
            <person name="Tettelin H."/>
            <person name="Glass J.I."/>
            <person name="Rusch D."/>
            <person name="Podicherti R."/>
            <person name="Tsui H.-C.T."/>
            <person name="Winkler M.E."/>
        </authorList>
    </citation>
    <scope>NUCLEOTIDE SEQUENCE</scope>
</reference>
<protein>
    <recommendedName>
        <fullName evidence="5">Peptidylamidoglycolate lyase</fullName>
    </recommendedName>
</protein>
<dbReference type="PROSITE" id="PS51125">
    <property type="entry name" value="NHL"/>
    <property type="match status" value="2"/>
</dbReference>
<name>A0A381NV46_9ZZZZ</name>
<dbReference type="InterPro" id="IPR001258">
    <property type="entry name" value="NHL_repeat"/>
</dbReference>
<dbReference type="PANTHER" id="PTHR10680">
    <property type="entry name" value="PEPTIDYL-GLYCINE ALPHA-AMIDATING MONOOXYGENASE"/>
    <property type="match status" value="1"/>
</dbReference>
<keyword evidence="1" id="KW-0732">Signal</keyword>
<dbReference type="PROSITE" id="PS51257">
    <property type="entry name" value="PROKAR_LIPOPROTEIN"/>
    <property type="match status" value="1"/>
</dbReference>
<dbReference type="Pfam" id="PF01436">
    <property type="entry name" value="NHL"/>
    <property type="match status" value="2"/>
</dbReference>
<dbReference type="CDD" id="cd14958">
    <property type="entry name" value="NHL_PAL_like"/>
    <property type="match status" value="1"/>
</dbReference>
<evidence type="ECO:0000256" key="1">
    <source>
        <dbReference type="ARBA" id="ARBA00022729"/>
    </source>
</evidence>
<evidence type="ECO:0008006" key="5">
    <source>
        <dbReference type="Google" id="ProtNLM"/>
    </source>
</evidence>
<dbReference type="AlphaFoldDB" id="A0A381NV46"/>
<dbReference type="SUPFAM" id="SSF63829">
    <property type="entry name" value="Calcium-dependent phosphotriesterase"/>
    <property type="match status" value="1"/>
</dbReference>
<keyword evidence="3" id="KW-0325">Glycoprotein</keyword>
<organism evidence="4">
    <name type="scientific">marine metagenome</name>
    <dbReference type="NCBI Taxonomy" id="408172"/>
    <lineage>
        <taxon>unclassified sequences</taxon>
        <taxon>metagenomes</taxon>
        <taxon>ecological metagenomes</taxon>
    </lineage>
</organism>
<evidence type="ECO:0000313" key="4">
    <source>
        <dbReference type="EMBL" id="SUZ58129.1"/>
    </source>
</evidence>
<dbReference type="Gene3D" id="2.120.10.30">
    <property type="entry name" value="TolB, C-terminal domain"/>
    <property type="match status" value="1"/>
</dbReference>
<gene>
    <name evidence="4" type="ORF">METZ01_LOCUS10983</name>
</gene>
<dbReference type="PANTHER" id="PTHR10680:SF38">
    <property type="entry name" value="BLL1368 PROTEIN"/>
    <property type="match status" value="1"/>
</dbReference>
<keyword evidence="2" id="KW-0677">Repeat</keyword>